<dbReference type="Gene3D" id="1.10.10.10">
    <property type="entry name" value="Winged helix-like DNA-binding domain superfamily/Winged helix DNA-binding domain"/>
    <property type="match status" value="1"/>
</dbReference>
<dbReference type="InterPro" id="IPR000792">
    <property type="entry name" value="Tscrpt_reg_LuxR_C"/>
</dbReference>
<comment type="caution">
    <text evidence="2">The sequence shown here is derived from an EMBL/GenBank/DDBJ whole genome shotgun (WGS) entry which is preliminary data.</text>
</comment>
<dbReference type="SUPFAM" id="SSF46894">
    <property type="entry name" value="C-terminal effector domain of the bipartite response regulators"/>
    <property type="match status" value="1"/>
</dbReference>
<dbReference type="GO" id="GO:0006355">
    <property type="term" value="P:regulation of DNA-templated transcription"/>
    <property type="evidence" value="ECO:0007669"/>
    <property type="project" value="InterPro"/>
</dbReference>
<dbReference type="EMBL" id="NHNI01000001">
    <property type="protein sequence ID" value="OZY87759.1"/>
    <property type="molecule type" value="Genomic_DNA"/>
</dbReference>
<dbReference type="Proteomes" id="UP000216101">
    <property type="component" value="Unassembled WGS sequence"/>
</dbReference>
<protein>
    <recommendedName>
        <fullName evidence="1">HTH luxR-type domain-containing protein</fullName>
    </recommendedName>
</protein>
<sequence length="79" mass="8722">MAIDNGQLMRLFALTDSEARVAADIALGLDPQVIARRDGRSAHTVRAQLKAVFTKMRCNRQNQLAAMVLQSPAVKWLDS</sequence>
<reference evidence="3" key="1">
    <citation type="submission" date="2017-05" db="EMBL/GenBank/DDBJ databases">
        <authorList>
            <person name="Barney B.M."/>
        </authorList>
    </citation>
    <scope>NUCLEOTIDE SEQUENCE [LARGE SCALE GENOMIC DNA]</scope>
    <source>
        <strain evidence="3">PSBB022</strain>
    </source>
</reference>
<proteinExistence type="predicted"/>
<dbReference type="SMART" id="SM00421">
    <property type="entry name" value="HTH_LUXR"/>
    <property type="match status" value="1"/>
</dbReference>
<dbReference type="AlphaFoldDB" id="A0A266QEH9"/>
<name>A0A266QEH9_9GAMM</name>
<keyword evidence="3" id="KW-1185">Reference proteome</keyword>
<dbReference type="InterPro" id="IPR016032">
    <property type="entry name" value="Sig_transdc_resp-reg_C-effctor"/>
</dbReference>
<dbReference type="InterPro" id="IPR036388">
    <property type="entry name" value="WH-like_DNA-bd_sf"/>
</dbReference>
<organism evidence="2 3">
    <name type="scientific">Cellvibrio mixtus</name>
    <dbReference type="NCBI Taxonomy" id="39650"/>
    <lineage>
        <taxon>Bacteria</taxon>
        <taxon>Pseudomonadati</taxon>
        <taxon>Pseudomonadota</taxon>
        <taxon>Gammaproteobacteria</taxon>
        <taxon>Cellvibrionales</taxon>
        <taxon>Cellvibrionaceae</taxon>
        <taxon>Cellvibrio</taxon>
    </lineage>
</organism>
<accession>A0A266QEH9</accession>
<feature type="domain" description="HTH luxR-type" evidence="1">
    <location>
        <begin position="11"/>
        <end position="68"/>
    </location>
</feature>
<evidence type="ECO:0000259" key="1">
    <source>
        <dbReference type="SMART" id="SM00421"/>
    </source>
</evidence>
<dbReference type="GO" id="GO:0003677">
    <property type="term" value="F:DNA binding"/>
    <property type="evidence" value="ECO:0007669"/>
    <property type="project" value="InterPro"/>
</dbReference>
<evidence type="ECO:0000313" key="2">
    <source>
        <dbReference type="EMBL" id="OZY87759.1"/>
    </source>
</evidence>
<gene>
    <name evidence="2" type="ORF">CBP51_12610</name>
</gene>
<evidence type="ECO:0000313" key="3">
    <source>
        <dbReference type="Proteomes" id="UP000216101"/>
    </source>
</evidence>